<evidence type="ECO:0000256" key="2">
    <source>
        <dbReference type="SAM" id="MobiDB-lite"/>
    </source>
</evidence>
<dbReference type="PROSITE" id="PS50011">
    <property type="entry name" value="PROTEIN_KINASE_DOM"/>
    <property type="match status" value="1"/>
</dbReference>
<gene>
    <name evidence="4" type="ORF">D9Q98_000344</name>
</gene>
<evidence type="ECO:0000259" key="3">
    <source>
        <dbReference type="PROSITE" id="PS50011"/>
    </source>
</evidence>
<dbReference type="GO" id="GO:0005524">
    <property type="term" value="F:ATP binding"/>
    <property type="evidence" value="ECO:0007669"/>
    <property type="project" value="InterPro"/>
</dbReference>
<dbReference type="InterPro" id="IPR000719">
    <property type="entry name" value="Prot_kinase_dom"/>
</dbReference>
<sequence length="939" mass="99429">MSIRTSLLSRLAMQCPAAIQFRVVAPTHRQWVVPRRAGPLAVPHRGLQPARSFAAASGRLPAQAVVWEDDLPYTIYTPAANADYWRQRPVAVTKRGIEIAAAFASYMMEGRLTNRGATKQELTNVQADKLRQLLTQLGPAFVKIGQAVSSRPDVAPPEFLRELEKLQDQIPPFCNDEAFAVIQTELGVPVSQAFSSISPQAVAAASLGQVYRAVRRDTGEAVAVKVQRPGVTASIALDVYILRQVLSLVRRWRKFNSDLPALLDEWASSLFRELDYRHEAANGTRFRELYGHLEGVYVPRMHAAMCTRKVLVMEWVEGERLRTAYSAAREGVAGGGQAAIGVPGGTSDDLRLVEVGVRCSLEQMLEDGFYHADPHPGNLLRTPDGKLAYLDFGMVGEVDATIRRGLMRATLHLVNREFEALADDFVTLGMLPKAEGEEKGEVTAALTSVFAEALKGGVSNLSFGELSGQLGRTMYNFQFQIPPFYTLLVRSLSVLEGIALASDPNYKVLGAAYPWVARRLLTDTTPELRSTLMSLLYKDGRFNFRRMESLISQAVRPTGRPQPRRNSGSAVQRGDALALLLSPEGEFVRGIVTEELAKGIDAAWRLAADTAVGTVRQELLSVSLDSRATFGGSSGGSLLVHALAEALSELPRLSDERDQEQVDGITRLAAVLQESTVGKRQQQGADWFQDPAAAGRIGGGSPLESAFASLKTAGDILSWVVTEAETLAPAERAEALRLPISIGQAVASRAAARTIRWLLVGEAMFNSSANNASEAAAAAERAARTARAAGGSAGFSGASASSPSNAATAAANSGDASSTASPSTISPSTVSPSPSTSASSSTASSVAATPVGVSASVTSSSNASQGRRPATVMVPLSPTSSRPGSNVSNFRASGSPGSAVIVRPTGTIVTAATAVDADVAAAAAAADDRQPAEAGAKLR</sequence>
<evidence type="ECO:0000256" key="1">
    <source>
        <dbReference type="ARBA" id="ARBA00009670"/>
    </source>
</evidence>
<organism evidence="4 5">
    <name type="scientific">Chlorella vulgaris</name>
    <name type="common">Green alga</name>
    <dbReference type="NCBI Taxonomy" id="3077"/>
    <lineage>
        <taxon>Eukaryota</taxon>
        <taxon>Viridiplantae</taxon>
        <taxon>Chlorophyta</taxon>
        <taxon>core chlorophytes</taxon>
        <taxon>Trebouxiophyceae</taxon>
        <taxon>Chlorellales</taxon>
        <taxon>Chlorellaceae</taxon>
        <taxon>Chlorella clade</taxon>
        <taxon>Chlorella</taxon>
    </lineage>
</organism>
<feature type="domain" description="Protein kinase" evidence="3">
    <location>
        <begin position="196"/>
        <end position="542"/>
    </location>
</feature>
<dbReference type="GO" id="GO:0004672">
    <property type="term" value="F:protein kinase activity"/>
    <property type="evidence" value="ECO:0007669"/>
    <property type="project" value="InterPro"/>
</dbReference>
<accession>A0A9D4TY09</accession>
<dbReference type="OrthoDB" id="427480at2759"/>
<name>A0A9D4TY09_CHLVU</name>
<evidence type="ECO:0000313" key="4">
    <source>
        <dbReference type="EMBL" id="KAI3437899.1"/>
    </source>
</evidence>
<dbReference type="InterPro" id="IPR050154">
    <property type="entry name" value="UbiB_kinase"/>
</dbReference>
<dbReference type="Gene3D" id="1.10.510.10">
    <property type="entry name" value="Transferase(Phosphotransferase) domain 1"/>
    <property type="match status" value="1"/>
</dbReference>
<feature type="region of interest" description="Disordered" evidence="2">
    <location>
        <begin position="791"/>
        <end position="900"/>
    </location>
</feature>
<reference evidence="4" key="2">
    <citation type="submission" date="2020-11" db="EMBL/GenBank/DDBJ databases">
        <authorList>
            <person name="Cecchin M."/>
            <person name="Marcolungo L."/>
            <person name="Rossato M."/>
            <person name="Girolomoni L."/>
            <person name="Cosentino E."/>
            <person name="Cuine S."/>
            <person name="Li-Beisson Y."/>
            <person name="Delledonne M."/>
            <person name="Ballottari M."/>
        </authorList>
    </citation>
    <scope>NUCLEOTIDE SEQUENCE</scope>
    <source>
        <strain evidence="4">211/11P</strain>
        <tissue evidence="4">Whole cell</tissue>
    </source>
</reference>
<reference evidence="4" key="1">
    <citation type="journal article" date="2019" name="Plant J.">
        <title>Chlorella vulgaris genome assembly and annotation reveals the molecular basis for metabolic acclimation to high light conditions.</title>
        <authorList>
            <person name="Cecchin M."/>
            <person name="Marcolungo L."/>
            <person name="Rossato M."/>
            <person name="Girolomoni L."/>
            <person name="Cosentino E."/>
            <person name="Cuine S."/>
            <person name="Li-Beisson Y."/>
            <person name="Delledonne M."/>
            <person name="Ballottari M."/>
        </authorList>
    </citation>
    <scope>NUCLEOTIDE SEQUENCE</scope>
    <source>
        <strain evidence="4">211/11P</strain>
    </source>
</reference>
<proteinExistence type="inferred from homology"/>
<dbReference type="InterPro" id="IPR011009">
    <property type="entry name" value="Kinase-like_dom_sf"/>
</dbReference>
<feature type="compositionally biased region" description="Low complexity" evidence="2">
    <location>
        <begin position="791"/>
        <end position="864"/>
    </location>
</feature>
<dbReference type="CDD" id="cd05121">
    <property type="entry name" value="ABC1_ADCK3-like"/>
    <property type="match status" value="1"/>
</dbReference>
<dbReference type="Pfam" id="PF03109">
    <property type="entry name" value="ABC1"/>
    <property type="match status" value="1"/>
</dbReference>
<dbReference type="PANTHER" id="PTHR10566:SF119">
    <property type="entry name" value="OS04G0640500 PROTEIN"/>
    <property type="match status" value="1"/>
</dbReference>
<dbReference type="InterPro" id="IPR004147">
    <property type="entry name" value="ABC1_dom"/>
</dbReference>
<dbReference type="EMBL" id="SIDB01000001">
    <property type="protein sequence ID" value="KAI3437899.1"/>
    <property type="molecule type" value="Genomic_DNA"/>
</dbReference>
<evidence type="ECO:0000313" key="5">
    <source>
        <dbReference type="Proteomes" id="UP001055712"/>
    </source>
</evidence>
<dbReference type="AlphaFoldDB" id="A0A9D4TY09"/>
<comment type="similarity">
    <text evidence="1">Belongs to the protein kinase superfamily. ADCK protein kinase family.</text>
</comment>
<comment type="caution">
    <text evidence="4">The sequence shown here is derived from an EMBL/GenBank/DDBJ whole genome shotgun (WGS) entry which is preliminary data.</text>
</comment>
<dbReference type="Proteomes" id="UP001055712">
    <property type="component" value="Unassembled WGS sequence"/>
</dbReference>
<protein>
    <recommendedName>
        <fullName evidence="3">Protein kinase domain-containing protein</fullName>
    </recommendedName>
</protein>
<dbReference type="PANTHER" id="PTHR10566">
    <property type="entry name" value="CHAPERONE-ACTIVITY OF BC1 COMPLEX CABC1 -RELATED"/>
    <property type="match status" value="1"/>
</dbReference>
<dbReference type="SUPFAM" id="SSF56112">
    <property type="entry name" value="Protein kinase-like (PK-like)"/>
    <property type="match status" value="1"/>
</dbReference>
<feature type="compositionally biased region" description="Polar residues" evidence="2">
    <location>
        <begin position="877"/>
        <end position="896"/>
    </location>
</feature>
<keyword evidence="5" id="KW-1185">Reference proteome</keyword>